<dbReference type="RefSeq" id="XP_075087410.1">
    <property type="nucleotide sequence ID" value="XM_075231309.1"/>
</dbReference>
<reference evidence="2" key="2">
    <citation type="submission" date="2025-08" db="UniProtKB">
        <authorList>
            <consortium name="RefSeq"/>
        </authorList>
    </citation>
    <scope>IDENTIFICATION</scope>
    <source>
        <tissue evidence="2">Leaf</tissue>
    </source>
</reference>
<organism evidence="1 2">
    <name type="scientific">Nicotiana tabacum</name>
    <name type="common">Common tobacco</name>
    <dbReference type="NCBI Taxonomy" id="4097"/>
    <lineage>
        <taxon>Eukaryota</taxon>
        <taxon>Viridiplantae</taxon>
        <taxon>Streptophyta</taxon>
        <taxon>Embryophyta</taxon>
        <taxon>Tracheophyta</taxon>
        <taxon>Spermatophyta</taxon>
        <taxon>Magnoliopsida</taxon>
        <taxon>eudicotyledons</taxon>
        <taxon>Gunneridae</taxon>
        <taxon>Pentapetalae</taxon>
        <taxon>asterids</taxon>
        <taxon>lamiids</taxon>
        <taxon>Solanales</taxon>
        <taxon>Solanaceae</taxon>
        <taxon>Nicotianoideae</taxon>
        <taxon>Nicotianeae</taxon>
        <taxon>Nicotiana</taxon>
    </lineage>
</organism>
<gene>
    <name evidence="2" type="primary">LOC107811380</name>
</gene>
<dbReference type="Proteomes" id="UP000790787">
    <property type="component" value="Chromosome 15"/>
</dbReference>
<proteinExistence type="predicted"/>
<protein>
    <submittedName>
        <fullName evidence="2">ABC transporter B family member 21-like isoform X2</fullName>
    </submittedName>
</protein>
<keyword evidence="1" id="KW-1185">Reference proteome</keyword>
<evidence type="ECO:0000313" key="1">
    <source>
        <dbReference type="Proteomes" id="UP000790787"/>
    </source>
</evidence>
<evidence type="ECO:0000313" key="2">
    <source>
        <dbReference type="RefSeq" id="XP_075087410.1"/>
    </source>
</evidence>
<reference evidence="1" key="1">
    <citation type="journal article" date="2014" name="Nat. Commun.">
        <title>The tobacco genome sequence and its comparison with those of tomato and potato.</title>
        <authorList>
            <person name="Sierro N."/>
            <person name="Battey J.N."/>
            <person name="Ouadi S."/>
            <person name="Bakaher N."/>
            <person name="Bovet L."/>
            <person name="Willig A."/>
            <person name="Goepfert S."/>
            <person name="Peitsch M.C."/>
            <person name="Ivanov N.V."/>
        </authorList>
    </citation>
    <scope>NUCLEOTIDE SEQUENCE [LARGE SCALE GENOMIC DNA]</scope>
</reference>
<name>A0AC58SR11_TOBAC</name>
<sequence>MLSSVPPLVISSAVLTILLAKLASRAQTHYSEAATVVEQTISSIKTVASYTGERRAISEYQSSLNKAYHSGVQEGLASGLGFGVFMFVFYTSYALAIWYGAKMILDHNYTGGDVMNVIMATLTGSFSLGYASPCLRAFAAGKAAAFKMFETINRKPAIDPYDMNGQKLHDISGDIELKDIYFCYPARPQESIFSGFSLSIPKGTTTALVGRSGSGKSTVISLIVRFYDPQAGEVLIDSINIKEFQLRWIRGKIGLVSQEPVLFGSTIKDNIAYGKDDATLAEIKAAVQLANASKFIDNLPQGLDTRVGDHGSQLSGGQKQRIAIARAILKDPKILLLDEATSALDAESERIVQETLDNVMINRTTVIVAHRLSTVKNADTIAVIQEGKIIEKGSHKELLQNREGAYVQLIQLQELSKYSGEQDSNELDKEEIVLTPEKKPNKQNILTRSVSGGSFRIENSSHHSLSIPVSAAEKEVRECHDLNSTTAVLKKGCKLIKRIRLMCFEKVVYMDISWFDRKENSIGAIGTRLSTDAASVRGMVGESLALVVQNTSTAIAGLVIGLEASWQLALIMIVMVPLIGLNGYLHMKYVSGFGADAKKLYEDASRVASEAVGSIRTVASFSAEEKVVQLYKRKCEEPVRAGIKEGLLSGAGFGFSMFCLYSVYAASFYAGARLIESGKVTFAEVFRVFYGLSLTATAISQSGGLAPDSTKAKSGASSIFALLDRRSKIDSSDNSGMILDNVKGNIEFQHVSFNYPSRPEAQVLKDLCLIISSGETVALVGESGSGKSTVISLLQRFYDPDSGLITLDGIEIQKLKVKWLRQQMGLVSQEPILFNDTIRANIAYGKEGDATEAEILAAAELANAHNFISGLQQGYDTLVGERGIQLSGGQKQRVAIARAIVKCPKILLLDEATSALDSESEKVVQDALDRVREGRTTVVVAHRLSTIKGADVIAVMKDGAIVEKGNHETLVNREDGIYASLVSKSTSTMK</sequence>
<accession>A0AC58SR11</accession>